<accession>B8AQA5</accession>
<dbReference type="EMBL" id="CM000128">
    <property type="protein sequence ID" value="EEC76028.1"/>
    <property type="molecule type" value="Genomic_DNA"/>
</dbReference>
<dbReference type="HOGENOM" id="CLU_2726344_0_0_1"/>
<proteinExistence type="predicted"/>
<keyword evidence="2" id="KW-1185">Reference proteome</keyword>
<evidence type="ECO:0000313" key="2">
    <source>
        <dbReference type="Proteomes" id="UP000007015"/>
    </source>
</evidence>
<name>B8AQA5_ORYSI</name>
<organism evidence="1 2">
    <name type="scientific">Oryza sativa subsp. indica</name>
    <name type="common">Rice</name>
    <dbReference type="NCBI Taxonomy" id="39946"/>
    <lineage>
        <taxon>Eukaryota</taxon>
        <taxon>Viridiplantae</taxon>
        <taxon>Streptophyta</taxon>
        <taxon>Embryophyta</taxon>
        <taxon>Tracheophyta</taxon>
        <taxon>Spermatophyta</taxon>
        <taxon>Magnoliopsida</taxon>
        <taxon>Liliopsida</taxon>
        <taxon>Poales</taxon>
        <taxon>Poaceae</taxon>
        <taxon>BOP clade</taxon>
        <taxon>Oryzoideae</taxon>
        <taxon>Oryzeae</taxon>
        <taxon>Oryzinae</taxon>
        <taxon>Oryza</taxon>
        <taxon>Oryza sativa</taxon>
    </lineage>
</organism>
<protein>
    <submittedName>
        <fullName evidence="1">Uncharacterized protein</fullName>
    </submittedName>
</protein>
<sequence length="74" mass="8617">MEDARSSRCRRRRRRRRGEEEEKLILQIPAVDQGVSPASSENRGECVVQEQGDQSTGQCRIIWLIDRLTNCHFC</sequence>
<dbReference type="AlphaFoldDB" id="B8AQA5"/>
<evidence type="ECO:0000313" key="1">
    <source>
        <dbReference type="EMBL" id="EEC76028.1"/>
    </source>
</evidence>
<dbReference type="Gramene" id="BGIOSGA013406-TA">
    <property type="protein sequence ID" value="BGIOSGA013406-PA"/>
    <property type="gene ID" value="BGIOSGA013406"/>
</dbReference>
<dbReference type="Proteomes" id="UP000007015">
    <property type="component" value="Chromosome 3"/>
</dbReference>
<reference evidence="1 2" key="1">
    <citation type="journal article" date="2005" name="PLoS Biol.">
        <title>The genomes of Oryza sativa: a history of duplications.</title>
        <authorList>
            <person name="Yu J."/>
            <person name="Wang J."/>
            <person name="Lin W."/>
            <person name="Li S."/>
            <person name="Li H."/>
            <person name="Zhou J."/>
            <person name="Ni P."/>
            <person name="Dong W."/>
            <person name="Hu S."/>
            <person name="Zeng C."/>
            <person name="Zhang J."/>
            <person name="Zhang Y."/>
            <person name="Li R."/>
            <person name="Xu Z."/>
            <person name="Li S."/>
            <person name="Li X."/>
            <person name="Zheng H."/>
            <person name="Cong L."/>
            <person name="Lin L."/>
            <person name="Yin J."/>
            <person name="Geng J."/>
            <person name="Li G."/>
            <person name="Shi J."/>
            <person name="Liu J."/>
            <person name="Lv H."/>
            <person name="Li J."/>
            <person name="Wang J."/>
            <person name="Deng Y."/>
            <person name="Ran L."/>
            <person name="Shi X."/>
            <person name="Wang X."/>
            <person name="Wu Q."/>
            <person name="Li C."/>
            <person name="Ren X."/>
            <person name="Wang J."/>
            <person name="Wang X."/>
            <person name="Li D."/>
            <person name="Liu D."/>
            <person name="Zhang X."/>
            <person name="Ji Z."/>
            <person name="Zhao W."/>
            <person name="Sun Y."/>
            <person name="Zhang Z."/>
            <person name="Bao J."/>
            <person name="Han Y."/>
            <person name="Dong L."/>
            <person name="Ji J."/>
            <person name="Chen P."/>
            <person name="Wu S."/>
            <person name="Liu J."/>
            <person name="Xiao Y."/>
            <person name="Bu D."/>
            <person name="Tan J."/>
            <person name="Yang L."/>
            <person name="Ye C."/>
            <person name="Zhang J."/>
            <person name="Xu J."/>
            <person name="Zhou Y."/>
            <person name="Yu Y."/>
            <person name="Zhang B."/>
            <person name="Zhuang S."/>
            <person name="Wei H."/>
            <person name="Liu B."/>
            <person name="Lei M."/>
            <person name="Yu H."/>
            <person name="Li Y."/>
            <person name="Xu H."/>
            <person name="Wei S."/>
            <person name="He X."/>
            <person name="Fang L."/>
            <person name="Zhang Z."/>
            <person name="Zhang Y."/>
            <person name="Huang X."/>
            <person name="Su Z."/>
            <person name="Tong W."/>
            <person name="Li J."/>
            <person name="Tong Z."/>
            <person name="Li S."/>
            <person name="Ye J."/>
            <person name="Wang L."/>
            <person name="Fang L."/>
            <person name="Lei T."/>
            <person name="Chen C."/>
            <person name="Chen H."/>
            <person name="Xu Z."/>
            <person name="Li H."/>
            <person name="Huang H."/>
            <person name="Zhang F."/>
            <person name="Xu H."/>
            <person name="Li N."/>
            <person name="Zhao C."/>
            <person name="Li S."/>
            <person name="Dong L."/>
            <person name="Huang Y."/>
            <person name="Li L."/>
            <person name="Xi Y."/>
            <person name="Qi Q."/>
            <person name="Li W."/>
            <person name="Zhang B."/>
            <person name="Hu W."/>
            <person name="Zhang Y."/>
            <person name="Tian X."/>
            <person name="Jiao Y."/>
            <person name="Liang X."/>
            <person name="Jin J."/>
            <person name="Gao L."/>
            <person name="Zheng W."/>
            <person name="Hao B."/>
            <person name="Liu S."/>
            <person name="Wang W."/>
            <person name="Yuan L."/>
            <person name="Cao M."/>
            <person name="McDermott J."/>
            <person name="Samudrala R."/>
            <person name="Wang J."/>
            <person name="Wong G.K."/>
            <person name="Yang H."/>
        </authorList>
    </citation>
    <scope>NUCLEOTIDE SEQUENCE [LARGE SCALE GENOMIC DNA]</scope>
    <source>
        <strain evidence="2">cv. 93-11</strain>
    </source>
</reference>
<gene>
    <name evidence="1" type="ORF">OsI_13193</name>
</gene>